<feature type="domain" description="PRD" evidence="2">
    <location>
        <begin position="181"/>
        <end position="286"/>
    </location>
</feature>
<accession>A0A1I0YCA3</accession>
<dbReference type="PANTHER" id="PTHR30185">
    <property type="entry name" value="CRYPTIC BETA-GLUCOSIDE BGL OPERON ANTITERMINATOR"/>
    <property type="match status" value="1"/>
</dbReference>
<dbReference type="GO" id="GO:0006355">
    <property type="term" value="P:regulation of DNA-templated transcription"/>
    <property type="evidence" value="ECO:0007669"/>
    <property type="project" value="InterPro"/>
</dbReference>
<dbReference type="EMBL" id="FOJW01000007">
    <property type="protein sequence ID" value="SFB10954.1"/>
    <property type="molecule type" value="Genomic_DNA"/>
</dbReference>
<evidence type="ECO:0000313" key="4">
    <source>
        <dbReference type="Proteomes" id="UP000198642"/>
    </source>
</evidence>
<dbReference type="InterPro" id="IPR013199">
    <property type="entry name" value="HTH_Mga_DNA-bd_dom"/>
</dbReference>
<dbReference type="Gene3D" id="1.10.10.10">
    <property type="entry name" value="Winged helix-like DNA-binding domain superfamily/Winged helix DNA-binding domain"/>
    <property type="match status" value="1"/>
</dbReference>
<dbReference type="Proteomes" id="UP000198642">
    <property type="component" value="Unassembled WGS sequence"/>
</dbReference>
<keyword evidence="4" id="KW-1185">Reference proteome</keyword>
<organism evidence="3 4">
    <name type="scientific">Lentibacillus halodurans</name>
    <dbReference type="NCBI Taxonomy" id="237679"/>
    <lineage>
        <taxon>Bacteria</taxon>
        <taxon>Bacillati</taxon>
        <taxon>Bacillota</taxon>
        <taxon>Bacilli</taxon>
        <taxon>Bacillales</taxon>
        <taxon>Bacillaceae</taxon>
        <taxon>Lentibacillus</taxon>
    </lineage>
</organism>
<dbReference type="Pfam" id="PF08280">
    <property type="entry name" value="HTH_Mga"/>
    <property type="match status" value="1"/>
</dbReference>
<gene>
    <name evidence="3" type="ORF">SAMN04488072_10754</name>
</gene>
<dbReference type="Gene3D" id="1.10.1790.10">
    <property type="entry name" value="PRD domain"/>
    <property type="match status" value="1"/>
</dbReference>
<keyword evidence="1" id="KW-0677">Repeat</keyword>
<dbReference type="Pfam" id="PF00874">
    <property type="entry name" value="PRD"/>
    <property type="match status" value="1"/>
</dbReference>
<dbReference type="PANTHER" id="PTHR30185:SF12">
    <property type="entry name" value="TRANSCRIPTIONAL REGULATOR MANR"/>
    <property type="match status" value="1"/>
</dbReference>
<name>A0A1I0YCA3_9BACI</name>
<dbReference type="InterPro" id="IPR050661">
    <property type="entry name" value="BglG_antiterminators"/>
</dbReference>
<dbReference type="InterPro" id="IPR011608">
    <property type="entry name" value="PRD"/>
</dbReference>
<dbReference type="STRING" id="237679.SAMN04488072_10754"/>
<dbReference type="RefSeq" id="WP_170848219.1">
    <property type="nucleotide sequence ID" value="NZ_FOJW01000007.1"/>
</dbReference>
<proteinExistence type="predicted"/>
<protein>
    <submittedName>
        <fullName evidence="3">M protein trans-acting positive regulator (MGA) HTH domain-containing protein</fullName>
    </submittedName>
</protein>
<evidence type="ECO:0000313" key="3">
    <source>
        <dbReference type="EMBL" id="SFB10954.1"/>
    </source>
</evidence>
<sequence length="340" mass="39327">MNNRQKELLRILLTGSSDFFHVQELSNELGCSEKTVRSDLNRIETFLKEYPAVELIRKRGTGIHLSIHHADRVKLFHHIYQTGKIAAGHERVLEVAYQLLTSDNPLTLASLAESYFTNPTSMKHELNRIAHWLEGYHLTLMSKQRLGHIVKGRELDKRNALANLSELIPSENREKDRILQLFPQNETATVRKLLRGLQVDYPIDLTEGEFESLLIHVLIMIKRTRQRSSIVLGEMDAGANVKLETYHMTAWFLKRLGDALGVSFPENEYVYFTWHLESCRKKNGLTNLKADDLLADVVRQMTLQLQHMTMIRFREDKVLGRWSCYASCVSLASHQVWSYN</sequence>
<reference evidence="3 4" key="1">
    <citation type="submission" date="2016-10" db="EMBL/GenBank/DDBJ databases">
        <authorList>
            <person name="de Groot N.N."/>
        </authorList>
    </citation>
    <scope>NUCLEOTIDE SEQUENCE [LARGE SCALE GENOMIC DNA]</scope>
    <source>
        <strain evidence="3 4">CGMCC 1.3702</strain>
    </source>
</reference>
<dbReference type="InterPro" id="IPR036388">
    <property type="entry name" value="WH-like_DNA-bd_sf"/>
</dbReference>
<dbReference type="InterPro" id="IPR036634">
    <property type="entry name" value="PRD_sf"/>
</dbReference>
<evidence type="ECO:0000256" key="1">
    <source>
        <dbReference type="ARBA" id="ARBA00022737"/>
    </source>
</evidence>
<dbReference type="PROSITE" id="PS51372">
    <property type="entry name" value="PRD_2"/>
    <property type="match status" value="1"/>
</dbReference>
<dbReference type="SUPFAM" id="SSF63520">
    <property type="entry name" value="PTS-regulatory domain, PRD"/>
    <property type="match status" value="1"/>
</dbReference>
<evidence type="ECO:0000259" key="2">
    <source>
        <dbReference type="PROSITE" id="PS51372"/>
    </source>
</evidence>
<dbReference type="AlphaFoldDB" id="A0A1I0YCA3"/>